<evidence type="ECO:0000256" key="1">
    <source>
        <dbReference type="SAM" id="SignalP"/>
    </source>
</evidence>
<dbReference type="RefSeq" id="WP_147819085.1">
    <property type="nucleotide sequence ID" value="NZ_BPRA01000010.1"/>
</dbReference>
<proteinExistence type="predicted"/>
<evidence type="ECO:0008006" key="4">
    <source>
        <dbReference type="Google" id="ProtNLM"/>
    </source>
</evidence>
<gene>
    <name evidence="2" type="ORF">EKPJFOCH_2513</name>
</gene>
<keyword evidence="3" id="KW-1185">Reference proteome</keyword>
<keyword evidence="1" id="KW-0732">Signal</keyword>
<organism evidence="2 3">
    <name type="scientific">Methylobacterium thuringiense</name>
    <dbReference type="NCBI Taxonomy" id="1003091"/>
    <lineage>
        <taxon>Bacteria</taxon>
        <taxon>Pseudomonadati</taxon>
        <taxon>Pseudomonadota</taxon>
        <taxon>Alphaproteobacteria</taxon>
        <taxon>Hyphomicrobiales</taxon>
        <taxon>Methylobacteriaceae</taxon>
        <taxon>Methylobacterium</taxon>
    </lineage>
</organism>
<dbReference type="EMBL" id="BPRA01000010">
    <property type="protein sequence ID" value="GJE56016.1"/>
    <property type="molecule type" value="Genomic_DNA"/>
</dbReference>
<sequence length="115" mass="12457">MRGSNLSVLIAAAWLSAGAAQAQETDLDGLRRDWHRCVRQHFSGQPVSVEKRAAERAALSACKASEDAYVAAEFAFRSADSDTAVRKEGLTTRARAWISSVAAYVVDPVASWFGR</sequence>
<comment type="caution">
    <text evidence="2">The sequence shown here is derived from an EMBL/GenBank/DDBJ whole genome shotgun (WGS) entry which is preliminary data.</text>
</comment>
<name>A0ABQ4TMW4_9HYPH</name>
<feature type="chain" id="PRO_5047126270" description="Lysozyme inhibitor LprI N-terminal domain-containing protein" evidence="1">
    <location>
        <begin position="23"/>
        <end position="115"/>
    </location>
</feature>
<evidence type="ECO:0000313" key="2">
    <source>
        <dbReference type="EMBL" id="GJE56016.1"/>
    </source>
</evidence>
<feature type="signal peptide" evidence="1">
    <location>
        <begin position="1"/>
        <end position="22"/>
    </location>
</feature>
<protein>
    <recommendedName>
        <fullName evidence="4">Lysozyme inhibitor LprI N-terminal domain-containing protein</fullName>
    </recommendedName>
</protein>
<evidence type="ECO:0000313" key="3">
    <source>
        <dbReference type="Proteomes" id="UP001055101"/>
    </source>
</evidence>
<reference evidence="2" key="2">
    <citation type="submission" date="2021-08" db="EMBL/GenBank/DDBJ databases">
        <authorList>
            <person name="Tani A."/>
            <person name="Ola A."/>
            <person name="Ogura Y."/>
            <person name="Katsura K."/>
            <person name="Hayashi T."/>
        </authorList>
    </citation>
    <scope>NUCLEOTIDE SEQUENCE</scope>
    <source>
        <strain evidence="2">DSM 23674</strain>
    </source>
</reference>
<dbReference type="Proteomes" id="UP001055101">
    <property type="component" value="Unassembled WGS sequence"/>
</dbReference>
<reference evidence="2" key="1">
    <citation type="journal article" date="2021" name="Front. Microbiol.">
        <title>Comprehensive Comparative Genomics and Phenotyping of Methylobacterium Species.</title>
        <authorList>
            <person name="Alessa O."/>
            <person name="Ogura Y."/>
            <person name="Fujitani Y."/>
            <person name="Takami H."/>
            <person name="Hayashi T."/>
            <person name="Sahin N."/>
            <person name="Tani A."/>
        </authorList>
    </citation>
    <scope>NUCLEOTIDE SEQUENCE</scope>
    <source>
        <strain evidence="2">DSM 23674</strain>
    </source>
</reference>
<accession>A0ABQ4TMW4</accession>